<evidence type="ECO:0000313" key="1">
    <source>
        <dbReference type="Proteomes" id="UP000887580"/>
    </source>
</evidence>
<evidence type="ECO:0000313" key="2">
    <source>
        <dbReference type="WBParaSite" id="PS1159_v2.g21826.t2"/>
    </source>
</evidence>
<dbReference type="Proteomes" id="UP000887580">
    <property type="component" value="Unplaced"/>
</dbReference>
<protein>
    <submittedName>
        <fullName evidence="2">Uncharacterized protein</fullName>
    </submittedName>
</protein>
<sequence>MPQIYRCDATKLILYGQILSYNEFLFFSRNVEILHLDYSRVKNPNVTVATNPESTIVPLEKLVKTLKNKYTKFQLHFAGSISEEHKVRLEKIVDEILQTKYHDYKPPLITFDGLAAEKLCKLQDLFNDIRFSY</sequence>
<dbReference type="WBParaSite" id="PS1159_v2.g21826.t2">
    <property type="protein sequence ID" value="PS1159_v2.g21826.t2"/>
    <property type="gene ID" value="PS1159_v2.g21826"/>
</dbReference>
<reference evidence="2" key="1">
    <citation type="submission" date="2022-11" db="UniProtKB">
        <authorList>
            <consortium name="WormBaseParasite"/>
        </authorList>
    </citation>
    <scope>IDENTIFICATION</scope>
</reference>
<accession>A0AC35FY08</accession>
<proteinExistence type="predicted"/>
<name>A0AC35FY08_9BILA</name>
<organism evidence="1 2">
    <name type="scientific">Panagrolaimus sp. PS1159</name>
    <dbReference type="NCBI Taxonomy" id="55785"/>
    <lineage>
        <taxon>Eukaryota</taxon>
        <taxon>Metazoa</taxon>
        <taxon>Ecdysozoa</taxon>
        <taxon>Nematoda</taxon>
        <taxon>Chromadorea</taxon>
        <taxon>Rhabditida</taxon>
        <taxon>Tylenchina</taxon>
        <taxon>Panagrolaimomorpha</taxon>
        <taxon>Panagrolaimoidea</taxon>
        <taxon>Panagrolaimidae</taxon>
        <taxon>Panagrolaimus</taxon>
    </lineage>
</organism>